<dbReference type="Gene3D" id="1.10.30.10">
    <property type="entry name" value="High mobility group box domain"/>
    <property type="match status" value="1"/>
</dbReference>
<feature type="region of interest" description="Disordered" evidence="16">
    <location>
        <begin position="375"/>
        <end position="420"/>
    </location>
</feature>
<evidence type="ECO:0000259" key="17">
    <source>
        <dbReference type="PROSITE" id="PS50118"/>
    </source>
</evidence>
<comment type="similarity">
    <text evidence="3">Belongs to the TCF/LEF family.</text>
</comment>
<dbReference type="Pfam" id="PF00505">
    <property type="entry name" value="HMG_box"/>
    <property type="match status" value="1"/>
</dbReference>
<feature type="compositionally biased region" description="Basic residues" evidence="16">
    <location>
        <begin position="312"/>
        <end position="321"/>
    </location>
</feature>
<keyword evidence="10" id="KW-0010">Activator</keyword>
<evidence type="ECO:0000256" key="8">
    <source>
        <dbReference type="ARBA" id="ARBA00023015"/>
    </source>
</evidence>
<evidence type="ECO:0000256" key="16">
    <source>
        <dbReference type="SAM" id="MobiDB-lite"/>
    </source>
</evidence>
<dbReference type="InterPro" id="IPR009071">
    <property type="entry name" value="HMG_box_dom"/>
</dbReference>
<name>A0A8S1HE46_9PELO</name>
<dbReference type="SMART" id="SM00398">
    <property type="entry name" value="HMG"/>
    <property type="match status" value="1"/>
</dbReference>
<feature type="region of interest" description="Disordered" evidence="16">
    <location>
        <begin position="213"/>
        <end position="234"/>
    </location>
</feature>
<evidence type="ECO:0000256" key="4">
    <source>
        <dbReference type="ARBA" id="ARBA00022473"/>
    </source>
</evidence>
<feature type="compositionally biased region" description="Low complexity" evidence="16">
    <location>
        <begin position="378"/>
        <end position="403"/>
    </location>
</feature>
<comment type="caution">
    <text evidence="18">The sequence shown here is derived from an EMBL/GenBank/DDBJ whole genome shotgun (WGS) entry which is preliminary data.</text>
</comment>
<keyword evidence="6" id="KW-0597">Phosphoprotein</keyword>
<proteinExistence type="inferred from homology"/>
<dbReference type="GO" id="GO:1990907">
    <property type="term" value="C:beta-catenin-TCF complex"/>
    <property type="evidence" value="ECO:0007669"/>
    <property type="project" value="TreeGrafter"/>
</dbReference>
<dbReference type="FunFam" id="1.10.30.10:FF:000059">
    <property type="entry name" value="Protein pop-1"/>
    <property type="match status" value="1"/>
</dbReference>
<dbReference type="PANTHER" id="PTHR10373">
    <property type="entry name" value="TRANSCRIPTION FACTOR 7 FAMILY MEMBER"/>
    <property type="match status" value="1"/>
</dbReference>
<dbReference type="SUPFAM" id="SSF47095">
    <property type="entry name" value="HMG-box"/>
    <property type="match status" value="1"/>
</dbReference>
<evidence type="ECO:0000256" key="11">
    <source>
        <dbReference type="ARBA" id="ARBA00023163"/>
    </source>
</evidence>
<evidence type="ECO:0000256" key="5">
    <source>
        <dbReference type="ARBA" id="ARBA00022490"/>
    </source>
</evidence>
<dbReference type="PROSITE" id="PS50118">
    <property type="entry name" value="HMG_BOX_2"/>
    <property type="match status" value="1"/>
</dbReference>
<reference evidence="18" key="1">
    <citation type="submission" date="2020-10" db="EMBL/GenBank/DDBJ databases">
        <authorList>
            <person name="Kikuchi T."/>
        </authorList>
    </citation>
    <scope>NUCLEOTIDE SEQUENCE</scope>
    <source>
        <strain evidence="18">NKZ352</strain>
    </source>
</reference>
<evidence type="ECO:0000256" key="6">
    <source>
        <dbReference type="ARBA" id="ARBA00022553"/>
    </source>
</evidence>
<keyword evidence="12 15" id="KW-0539">Nucleus</keyword>
<feature type="compositionally biased region" description="Acidic residues" evidence="16">
    <location>
        <begin position="404"/>
        <end position="415"/>
    </location>
</feature>
<dbReference type="PANTHER" id="PTHR10373:SF38">
    <property type="entry name" value="PROTEIN PANGOLIN, ISOFORM J"/>
    <property type="match status" value="1"/>
</dbReference>
<feature type="compositionally biased region" description="Basic and acidic residues" evidence="16">
    <location>
        <begin position="217"/>
        <end position="234"/>
    </location>
</feature>
<evidence type="ECO:0000256" key="15">
    <source>
        <dbReference type="PROSITE-ProRule" id="PRU00267"/>
    </source>
</evidence>
<evidence type="ECO:0000256" key="9">
    <source>
        <dbReference type="ARBA" id="ARBA00023125"/>
    </source>
</evidence>
<sequence>MVDGRPFGVGWDRDAAMAAAIPSFAPLYGSCRWQEEGRRRRPNIMMADEDAVDEVKVFRSEDTDDDTIAESSQQLADDKKDVVLETEMEAGRPPVIGSKGGAFVKPSPSFQNMAAGLAAGGFSPSYPFPMLMPWFMTPAAYGIRPALSPNLCFMPAALSPSFNMFNPASPLYGAAFAKQAMDSVPLAPNMRGHPLNPLQLNQMRMPFMNPMMGNNSPKEDKRMSGGGKSKKDDHIKKPLNAFMWFMKENRPKLMEELGNKEKQSAELNKELGKRWQHLPKEEQQRYFEMAKKDREEHKQKYPQWSARENYAVHKRKKKRRDKSVESGESKKCRARFGVDNQEKWCKFCKRKKKCEYSSDRSVDGLSMDYNDQAFDAMAGSSSTGPSPLASSVGRSPVDANASDSESDVDDDDDVDPTFTQQMHEVAMQEEAII</sequence>
<comment type="subcellular location">
    <subcellularLocation>
        <location evidence="2">Cytoplasm</location>
    </subcellularLocation>
    <subcellularLocation>
        <location evidence="1">Nucleus</location>
    </subcellularLocation>
</comment>
<dbReference type="Proteomes" id="UP000835052">
    <property type="component" value="Unassembled WGS sequence"/>
</dbReference>
<feature type="compositionally biased region" description="Basic and acidic residues" evidence="16">
    <location>
        <begin position="322"/>
        <end position="331"/>
    </location>
</feature>
<dbReference type="OrthoDB" id="2307332at2759"/>
<feature type="domain" description="HMG box" evidence="17">
    <location>
        <begin position="235"/>
        <end position="305"/>
    </location>
</feature>
<organism evidence="18 19">
    <name type="scientific">Caenorhabditis auriculariae</name>
    <dbReference type="NCBI Taxonomy" id="2777116"/>
    <lineage>
        <taxon>Eukaryota</taxon>
        <taxon>Metazoa</taxon>
        <taxon>Ecdysozoa</taxon>
        <taxon>Nematoda</taxon>
        <taxon>Chromadorea</taxon>
        <taxon>Rhabditida</taxon>
        <taxon>Rhabditina</taxon>
        <taxon>Rhabditomorpha</taxon>
        <taxon>Rhabditoidea</taxon>
        <taxon>Rhabditidae</taxon>
        <taxon>Peloderinae</taxon>
        <taxon>Caenorhabditis</taxon>
    </lineage>
</organism>
<keyword evidence="11" id="KW-0804">Transcription</keyword>
<evidence type="ECO:0000256" key="7">
    <source>
        <dbReference type="ARBA" id="ARBA00022687"/>
    </source>
</evidence>
<keyword evidence="8" id="KW-0805">Transcription regulation</keyword>
<dbReference type="SMART" id="SM01366">
    <property type="entry name" value="c-clamp"/>
    <property type="match status" value="1"/>
</dbReference>
<dbReference type="GO" id="GO:0000978">
    <property type="term" value="F:RNA polymerase II cis-regulatory region sequence-specific DNA binding"/>
    <property type="evidence" value="ECO:0007669"/>
    <property type="project" value="TreeGrafter"/>
</dbReference>
<dbReference type="GO" id="GO:0060070">
    <property type="term" value="P:canonical Wnt signaling pathway"/>
    <property type="evidence" value="ECO:0007669"/>
    <property type="project" value="TreeGrafter"/>
</dbReference>
<gene>
    <name evidence="18" type="ORF">CAUJ_LOCUS10672</name>
</gene>
<evidence type="ECO:0000256" key="10">
    <source>
        <dbReference type="ARBA" id="ARBA00023159"/>
    </source>
</evidence>
<evidence type="ECO:0000313" key="18">
    <source>
        <dbReference type="EMBL" id="CAD6194753.1"/>
    </source>
</evidence>
<protein>
    <recommendedName>
        <fullName evidence="13">Protein pop-1</fullName>
    </recommendedName>
    <alternativeName>
        <fullName evidence="14">Posterior pharynx defect protein 1</fullName>
    </alternativeName>
</protein>
<evidence type="ECO:0000256" key="12">
    <source>
        <dbReference type="ARBA" id="ARBA00023242"/>
    </source>
</evidence>
<evidence type="ECO:0000313" key="19">
    <source>
        <dbReference type="Proteomes" id="UP000835052"/>
    </source>
</evidence>
<keyword evidence="19" id="KW-1185">Reference proteome</keyword>
<evidence type="ECO:0000256" key="14">
    <source>
        <dbReference type="ARBA" id="ARBA00082882"/>
    </source>
</evidence>
<dbReference type="GO" id="GO:0000981">
    <property type="term" value="F:DNA-binding transcription factor activity, RNA polymerase II-specific"/>
    <property type="evidence" value="ECO:0007669"/>
    <property type="project" value="TreeGrafter"/>
</dbReference>
<evidence type="ECO:0000256" key="2">
    <source>
        <dbReference type="ARBA" id="ARBA00004496"/>
    </source>
</evidence>
<dbReference type="InterPro" id="IPR036910">
    <property type="entry name" value="HMG_box_dom_sf"/>
</dbReference>
<accession>A0A8S1HE46</accession>
<evidence type="ECO:0000256" key="13">
    <source>
        <dbReference type="ARBA" id="ARBA00069439"/>
    </source>
</evidence>
<feature type="region of interest" description="Disordered" evidence="16">
    <location>
        <begin position="292"/>
        <end position="331"/>
    </location>
</feature>
<dbReference type="InterPro" id="IPR024940">
    <property type="entry name" value="TCF/LEF"/>
</dbReference>
<dbReference type="AlphaFoldDB" id="A0A8S1HE46"/>
<dbReference type="GO" id="GO:0005737">
    <property type="term" value="C:cytoplasm"/>
    <property type="evidence" value="ECO:0007669"/>
    <property type="project" value="UniProtKB-SubCell"/>
</dbReference>
<evidence type="ECO:0000256" key="3">
    <source>
        <dbReference type="ARBA" id="ARBA00006569"/>
    </source>
</evidence>
<keyword evidence="5" id="KW-0963">Cytoplasm</keyword>
<evidence type="ECO:0000256" key="1">
    <source>
        <dbReference type="ARBA" id="ARBA00004123"/>
    </source>
</evidence>
<keyword evidence="4" id="KW-0217">Developmental protein</keyword>
<keyword evidence="9 15" id="KW-0238">DNA-binding</keyword>
<keyword evidence="7" id="KW-0879">Wnt signaling pathway</keyword>
<dbReference type="GO" id="GO:0000785">
    <property type="term" value="C:chromatin"/>
    <property type="evidence" value="ECO:0007669"/>
    <property type="project" value="TreeGrafter"/>
</dbReference>
<dbReference type="EMBL" id="CAJGYM010000047">
    <property type="protein sequence ID" value="CAD6194753.1"/>
    <property type="molecule type" value="Genomic_DNA"/>
</dbReference>
<feature type="DNA-binding region" description="HMG box" evidence="15">
    <location>
        <begin position="235"/>
        <end position="305"/>
    </location>
</feature>